<evidence type="ECO:0000256" key="5">
    <source>
        <dbReference type="ARBA" id="ARBA00022989"/>
    </source>
</evidence>
<dbReference type="PANTHER" id="PTHR33510">
    <property type="entry name" value="PROTEIN TIC 20-II, CHLOROPLASTIC"/>
    <property type="match status" value="1"/>
</dbReference>
<keyword evidence="5 7" id="KW-1133">Transmembrane helix</keyword>
<feature type="transmembrane region" description="Helical" evidence="7">
    <location>
        <begin position="274"/>
        <end position="298"/>
    </location>
</feature>
<proteinExistence type="inferred from homology"/>
<evidence type="ECO:0000256" key="7">
    <source>
        <dbReference type="RuleBase" id="RU367003"/>
    </source>
</evidence>
<feature type="transmembrane region" description="Helical" evidence="7">
    <location>
        <begin position="163"/>
        <end position="179"/>
    </location>
</feature>
<keyword evidence="6 7" id="KW-0472">Membrane</keyword>
<protein>
    <recommendedName>
        <fullName evidence="7">Protein TIC 20</fullName>
    </recommendedName>
</protein>
<comment type="caution">
    <text evidence="8">The sequence shown here is derived from an EMBL/GenBank/DDBJ whole genome shotgun (WGS) entry which is preliminary data.</text>
</comment>
<dbReference type="AlphaFoldDB" id="A0AAV8S822"/>
<keyword evidence="7" id="KW-0934">Plastid</keyword>
<name>A0AAV8S822_9ROSI</name>
<reference evidence="8 9" key="1">
    <citation type="submission" date="2021-09" db="EMBL/GenBank/DDBJ databases">
        <title>Genomic insights and catalytic innovation underlie evolution of tropane alkaloids biosynthesis.</title>
        <authorList>
            <person name="Wang Y.-J."/>
            <person name="Tian T."/>
            <person name="Huang J.-P."/>
            <person name="Huang S.-X."/>
        </authorList>
    </citation>
    <scope>NUCLEOTIDE SEQUENCE [LARGE SCALE GENOMIC DNA]</scope>
    <source>
        <strain evidence="8">KIB-2018</strain>
        <tissue evidence="8">Leaf</tissue>
    </source>
</reference>
<evidence type="ECO:0000256" key="4">
    <source>
        <dbReference type="ARBA" id="ARBA00022780"/>
    </source>
</evidence>
<keyword evidence="4" id="KW-1001">Plastid inner membrane</keyword>
<keyword evidence="7" id="KW-0150">Chloroplast</keyword>
<dbReference type="PANTHER" id="PTHR33510:SF12">
    <property type="entry name" value="PROTEIN TIC 20-IV, CHLOROPLASTIC"/>
    <property type="match status" value="1"/>
</dbReference>
<keyword evidence="3 7" id="KW-0812">Transmembrane</keyword>
<dbReference type="Pfam" id="PF16166">
    <property type="entry name" value="TIC20"/>
    <property type="match status" value="1"/>
</dbReference>
<accession>A0AAV8S822</accession>
<comment type="subcellular location">
    <subcellularLocation>
        <location evidence="1">Plastid</location>
        <location evidence="1">Chloroplast inner membrane</location>
        <topology evidence="1">Multi-pass membrane protein</topology>
    </subcellularLocation>
    <subcellularLocation>
        <location evidence="7">Plastid</location>
        <location evidence="7">Chloroplast membrane</location>
        <topology evidence="7">Multi-pass membrane protein</topology>
    </subcellularLocation>
</comment>
<evidence type="ECO:0000313" key="8">
    <source>
        <dbReference type="EMBL" id="KAJ8748299.1"/>
    </source>
</evidence>
<feature type="transmembrane region" description="Helical" evidence="7">
    <location>
        <begin position="199"/>
        <end position="223"/>
    </location>
</feature>
<evidence type="ECO:0000256" key="2">
    <source>
        <dbReference type="ARBA" id="ARBA00009596"/>
    </source>
</evidence>
<gene>
    <name evidence="8" type="ORF">K2173_001718</name>
</gene>
<comment type="function">
    <text evidence="7">Involved in protein precursor import into chloroplasts.</text>
</comment>
<evidence type="ECO:0000256" key="1">
    <source>
        <dbReference type="ARBA" id="ARBA00004478"/>
    </source>
</evidence>
<evidence type="ECO:0000313" key="9">
    <source>
        <dbReference type="Proteomes" id="UP001159364"/>
    </source>
</evidence>
<dbReference type="GO" id="GO:0009706">
    <property type="term" value="C:chloroplast inner membrane"/>
    <property type="evidence" value="ECO:0007669"/>
    <property type="project" value="UniProtKB-SubCell"/>
</dbReference>
<sequence>MSTVGAVAAAATTTPAGADISNHAACLYALKRSHPLSPTLVASVAPRRCRDIIGERGSKILVLHKPLPNISSIKSNSNWLSSPKLSLCASFHGLHQQLHAFSSKGKPFSHLFSTSASLLGGQDGLPSMCPISPRKQRLLDPSRACKNDYFSFRCPVITEKPEWWWRTLACIPYLIALQLSDAGYYLQPFLGHYNWLEDLIFYVPGAISRLPVWFSMLYIYFAYIGIVKNKEWPHYFRFHLMMGMLLETALQIVWYTSNFMPLIHYNGRFGMHYWAGIGLAYIVILLQCIGCALAGGYAHFPFVSDAAYIHTLFNIGGYQRPF</sequence>
<dbReference type="EMBL" id="JAIWQS010000012">
    <property type="protein sequence ID" value="KAJ8748299.1"/>
    <property type="molecule type" value="Genomic_DNA"/>
</dbReference>
<dbReference type="InterPro" id="IPR005691">
    <property type="entry name" value="Tic20"/>
</dbReference>
<evidence type="ECO:0000256" key="3">
    <source>
        <dbReference type="ARBA" id="ARBA00022692"/>
    </source>
</evidence>
<keyword evidence="9" id="KW-1185">Reference proteome</keyword>
<feature type="transmembrane region" description="Helical" evidence="7">
    <location>
        <begin position="235"/>
        <end position="254"/>
    </location>
</feature>
<dbReference type="Proteomes" id="UP001159364">
    <property type="component" value="Linkage Group LG12"/>
</dbReference>
<evidence type="ECO:0000256" key="6">
    <source>
        <dbReference type="ARBA" id="ARBA00023136"/>
    </source>
</evidence>
<comment type="similarity">
    <text evidence="2 7">Belongs to the Tic20 family.</text>
</comment>
<organism evidence="8 9">
    <name type="scientific">Erythroxylum novogranatense</name>
    <dbReference type="NCBI Taxonomy" id="1862640"/>
    <lineage>
        <taxon>Eukaryota</taxon>
        <taxon>Viridiplantae</taxon>
        <taxon>Streptophyta</taxon>
        <taxon>Embryophyta</taxon>
        <taxon>Tracheophyta</taxon>
        <taxon>Spermatophyta</taxon>
        <taxon>Magnoliopsida</taxon>
        <taxon>eudicotyledons</taxon>
        <taxon>Gunneridae</taxon>
        <taxon>Pentapetalae</taxon>
        <taxon>rosids</taxon>
        <taxon>fabids</taxon>
        <taxon>Malpighiales</taxon>
        <taxon>Erythroxylaceae</taxon>
        <taxon>Erythroxylum</taxon>
    </lineage>
</organism>